<dbReference type="PANTHER" id="PTHR40079:SF4">
    <property type="entry name" value="GH26 DOMAIN-CONTAINING PROTEIN-RELATED"/>
    <property type="match status" value="1"/>
</dbReference>
<evidence type="ECO:0000313" key="8">
    <source>
        <dbReference type="Proteomes" id="UP000584642"/>
    </source>
</evidence>
<comment type="similarity">
    <text evidence="1 4">Belongs to the glycosyl hydrolase 26 family.</text>
</comment>
<evidence type="ECO:0000313" key="7">
    <source>
        <dbReference type="EMBL" id="NYZ21461.1"/>
    </source>
</evidence>
<dbReference type="InterPro" id="IPR000805">
    <property type="entry name" value="Glyco_hydro_26"/>
</dbReference>
<protein>
    <recommendedName>
        <fullName evidence="6">GH26 domain-containing protein</fullName>
    </recommendedName>
</protein>
<dbReference type="Pfam" id="PF02156">
    <property type="entry name" value="Glyco_hydro_26"/>
    <property type="match status" value="1"/>
</dbReference>
<dbReference type="Gene3D" id="2.60.60.40">
    <property type="match status" value="1"/>
</dbReference>
<dbReference type="RefSeq" id="WP_180283216.1">
    <property type="nucleotide sequence ID" value="NZ_JABFDB010000011.1"/>
</dbReference>
<reference evidence="7 8" key="1">
    <citation type="submission" date="2020-05" db="EMBL/GenBank/DDBJ databases">
        <title>Azospirillum oleiclasticum sp. nov, a nitrogen-fixing and heavy crude oil-emulsifying bacterium isolated from the crude oil of Yumen Oilfield.</title>
        <authorList>
            <person name="Wu D."/>
            <person name="Cai M."/>
            <person name="Zhang X."/>
        </authorList>
    </citation>
    <scope>NUCLEOTIDE SEQUENCE [LARGE SCALE GENOMIC DNA]</scope>
    <source>
        <strain evidence="7 8">ROY-1-1-2</strain>
    </source>
</reference>
<feature type="region of interest" description="Disordered" evidence="5">
    <location>
        <begin position="694"/>
        <end position="719"/>
    </location>
</feature>
<feature type="compositionally biased region" description="Polar residues" evidence="5">
    <location>
        <begin position="494"/>
        <end position="507"/>
    </location>
</feature>
<dbReference type="EMBL" id="JABFDB010000011">
    <property type="protein sequence ID" value="NYZ21461.1"/>
    <property type="molecule type" value="Genomic_DNA"/>
</dbReference>
<dbReference type="InterPro" id="IPR001343">
    <property type="entry name" value="Hemolysn_Ca-bd"/>
</dbReference>
<dbReference type="InterPro" id="IPR018511">
    <property type="entry name" value="Hemolysin-typ_Ca-bd_CS"/>
</dbReference>
<dbReference type="PRINTS" id="PR00313">
    <property type="entry name" value="CABNDNGRPT"/>
</dbReference>
<feature type="domain" description="GH26" evidence="6">
    <location>
        <begin position="1"/>
        <end position="272"/>
    </location>
</feature>
<dbReference type="InterPro" id="IPR017853">
    <property type="entry name" value="GH"/>
</dbReference>
<proteinExistence type="inferred from homology"/>
<accession>A0ABX2TAU1</accession>
<comment type="caution">
    <text evidence="7">The sequence shown here is derived from an EMBL/GenBank/DDBJ whole genome shotgun (WGS) entry which is preliminary data.</text>
</comment>
<feature type="active site" description="Proton donor" evidence="4">
    <location>
        <position position="107"/>
    </location>
</feature>
<dbReference type="Pfam" id="PF16841">
    <property type="entry name" value="CBM60"/>
    <property type="match status" value="1"/>
</dbReference>
<evidence type="ECO:0000256" key="1">
    <source>
        <dbReference type="ARBA" id="ARBA00007754"/>
    </source>
</evidence>
<evidence type="ECO:0000259" key="6">
    <source>
        <dbReference type="PROSITE" id="PS51764"/>
    </source>
</evidence>
<dbReference type="SUPFAM" id="SSF51445">
    <property type="entry name" value="(Trans)glycosidases"/>
    <property type="match status" value="1"/>
</dbReference>
<evidence type="ECO:0000256" key="4">
    <source>
        <dbReference type="PROSITE-ProRule" id="PRU01100"/>
    </source>
</evidence>
<name>A0ABX2TAU1_9PROT</name>
<evidence type="ECO:0000256" key="2">
    <source>
        <dbReference type="ARBA" id="ARBA00022801"/>
    </source>
</evidence>
<keyword evidence="8" id="KW-1185">Reference proteome</keyword>
<dbReference type="Proteomes" id="UP000584642">
    <property type="component" value="Unassembled WGS sequence"/>
</dbReference>
<dbReference type="PANTHER" id="PTHR40079">
    <property type="entry name" value="MANNAN ENDO-1,4-BETA-MANNOSIDASE E-RELATED"/>
    <property type="match status" value="1"/>
</dbReference>
<dbReference type="Gene3D" id="2.150.10.10">
    <property type="entry name" value="Serralysin-like metalloprotease, C-terminal"/>
    <property type="match status" value="3"/>
</dbReference>
<dbReference type="InterPro" id="IPR022790">
    <property type="entry name" value="GH26_dom"/>
</dbReference>
<evidence type="ECO:0000256" key="3">
    <source>
        <dbReference type="ARBA" id="ARBA00023295"/>
    </source>
</evidence>
<dbReference type="PROSITE" id="PS51764">
    <property type="entry name" value="GH26"/>
    <property type="match status" value="1"/>
</dbReference>
<dbReference type="SUPFAM" id="SSF51120">
    <property type="entry name" value="beta-Roll"/>
    <property type="match status" value="2"/>
</dbReference>
<dbReference type="Pfam" id="PF00353">
    <property type="entry name" value="HemolysinCabind"/>
    <property type="match status" value="4"/>
</dbReference>
<dbReference type="PROSITE" id="PS00330">
    <property type="entry name" value="HEMOLYSIN_CALCIUM"/>
    <property type="match status" value="2"/>
</dbReference>
<feature type="active site" description="Nucleophile" evidence="4">
    <location>
        <position position="217"/>
    </location>
</feature>
<gene>
    <name evidence="7" type="ORF">HND93_17240</name>
</gene>
<feature type="compositionally biased region" description="Pro residues" evidence="5">
    <location>
        <begin position="699"/>
        <end position="717"/>
    </location>
</feature>
<feature type="region of interest" description="Disordered" evidence="5">
    <location>
        <begin position="486"/>
        <end position="507"/>
    </location>
</feature>
<dbReference type="InterPro" id="IPR011049">
    <property type="entry name" value="Serralysin-like_metalloprot_C"/>
</dbReference>
<evidence type="ECO:0000256" key="5">
    <source>
        <dbReference type="SAM" id="MobiDB-lite"/>
    </source>
</evidence>
<keyword evidence="2 4" id="KW-0378">Hydrolase</keyword>
<organism evidence="7 8">
    <name type="scientific">Azospirillum oleiclasticum</name>
    <dbReference type="NCBI Taxonomy" id="2735135"/>
    <lineage>
        <taxon>Bacteria</taxon>
        <taxon>Pseudomonadati</taxon>
        <taxon>Pseudomonadota</taxon>
        <taxon>Alphaproteobacteria</taxon>
        <taxon>Rhodospirillales</taxon>
        <taxon>Azospirillaceae</taxon>
        <taxon>Azospirillum</taxon>
    </lineage>
</organism>
<dbReference type="Gene3D" id="3.20.20.80">
    <property type="entry name" value="Glycosidases"/>
    <property type="match status" value="1"/>
</dbReference>
<keyword evidence="3 4" id="KW-0326">Glycosidase</keyword>
<sequence>MTQLGVYVGNSPDGVKAFDEWLGRPADLVAAYIGRASWADFTGSAKWAADLWDGIHQPVMWSVPNMTNAGNLEAAARGEYNSHYVEVARTLAADAPDGDIHIRTMWEFNGGWFPWKAAGREGTYIQAWKEFVDSFRSVSDRFKFEWTPNHGDMGMNPEKAYPGDDYVDVIGMDVYYNPAWHPKDPEQAWDRIVNEAYGLRWHQEFAAAHGKKTAYSEWGLSTDESGPLVKHFADWFAKHDVAYTGYWNSNIDFKGKLDNGQYPTMSEVFRDEFGGAPKNIVEGGAGDDTLHGTDRSEKIDGGAGADGMHGGAGDDSYYVDNAGDQVVEAAGQGTDEIRSTLARTELPDNVENLTLLSNGNQTGIGNALDNRIVGGTGDDVLDGGAGKDVLRGGSGDDSFVMRSGNGRDTIVDFQGGAGAGDVVRLESYSLRSFADVQGALEQYGKDAVLNLPGDDVLTFTNRKVESFAADDFTFGGTPPAPRPAWNPEAPQAAPTGTQYSRSGTGNADTITGNDLNDYINGGGGNDSMIGGKGHDVYVVDQPRDVIVEQANEGIDRVDSWAKSYTMPANVEHITLIGGYAQSATGNALANRITGGSGNDVLNGMGGNDLLTGGGGKDSFVVRNGTGHDVVADFNAAQGDVVRLENYGLSGFDPIRAGLSQRGEDTLLSLAGGDTVLFKGTTVAQFNADDFIVSGAASPAPAPEPQSPAPPAPTPSTPAMPETVALTVRASGDAWKGDPMVKVLADGKQIGSVTSVTADHAAGAWQDIAFTAPSDIAELRIQFLNDDWGMRPDLDRNLYIDKVIVGGATLQAEDALYVRSTGSELLGDDQKMTHNGSLVFDLDSVA</sequence>
<dbReference type="InterPro" id="IPR031768">
    <property type="entry name" value="CBM60_xylan-bd"/>
</dbReference>